<dbReference type="PANTHER" id="PTHR32305:SF15">
    <property type="entry name" value="PROTEIN RHSA-RELATED"/>
    <property type="match status" value="1"/>
</dbReference>
<dbReference type="AlphaFoldDB" id="A0A923T736"/>
<dbReference type="Proteomes" id="UP000650081">
    <property type="component" value="Unassembled WGS sequence"/>
</dbReference>
<name>A0A923T736_9BACT</name>
<proteinExistence type="predicted"/>
<evidence type="ECO:0000313" key="1">
    <source>
        <dbReference type="EMBL" id="MBC6993159.1"/>
    </source>
</evidence>
<sequence length="315" mass="33418">MENTAIGTGASGYDYKYNGKELDASLGLYDYGARWYDPAVARWLAVDPLAESMSNWSPYNYTFNNPINFTDPDGMAPDGDYYKTDGTWIKSDGVDDDKAYVEVMLTTAGESGISVFHTGFVEIAEGNTTLLNLASTSYGESSERLNDADEMSAISSAIVNNSMASGDDIPTTIDGFAFAASDGNARVAEFNSTSSSGRNGTSMQDAIAGAINALSGGEDLSNGATHWAGRDIGSSAEKRATGGLLFTDTSHDLHNLGSKTAPRAPVTTHWKDSNGRATGERGSYSYTWETTAAHGESTFMKKTAAFLNATGAPRH</sequence>
<gene>
    <name evidence="1" type="ORF">H9S92_03230</name>
</gene>
<dbReference type="NCBIfam" id="TIGR03696">
    <property type="entry name" value="Rhs_assc_core"/>
    <property type="match status" value="1"/>
</dbReference>
<dbReference type="Gene3D" id="2.180.10.10">
    <property type="entry name" value="RHS repeat-associated core"/>
    <property type="match status" value="1"/>
</dbReference>
<keyword evidence="2" id="KW-1185">Reference proteome</keyword>
<protein>
    <submittedName>
        <fullName evidence="1">RHS repeat-associated core domain-containing protein</fullName>
    </submittedName>
</protein>
<reference evidence="1" key="1">
    <citation type="submission" date="2020-08" db="EMBL/GenBank/DDBJ databases">
        <title>Lewinella bacteria from marine environments.</title>
        <authorList>
            <person name="Zhong Y."/>
        </authorList>
    </citation>
    <scope>NUCLEOTIDE SEQUENCE</scope>
    <source>
        <strain evidence="1">KCTC 42187</strain>
    </source>
</reference>
<dbReference type="InterPro" id="IPR050708">
    <property type="entry name" value="T6SS_VgrG/RHS"/>
</dbReference>
<organism evidence="1 2">
    <name type="scientific">Neolewinella lacunae</name>
    <dbReference type="NCBI Taxonomy" id="1517758"/>
    <lineage>
        <taxon>Bacteria</taxon>
        <taxon>Pseudomonadati</taxon>
        <taxon>Bacteroidota</taxon>
        <taxon>Saprospiria</taxon>
        <taxon>Saprospirales</taxon>
        <taxon>Lewinellaceae</taxon>
        <taxon>Neolewinella</taxon>
    </lineage>
</organism>
<dbReference type="InterPro" id="IPR022385">
    <property type="entry name" value="Rhs_assc_core"/>
</dbReference>
<comment type="caution">
    <text evidence="1">The sequence shown here is derived from an EMBL/GenBank/DDBJ whole genome shotgun (WGS) entry which is preliminary data.</text>
</comment>
<evidence type="ECO:0000313" key="2">
    <source>
        <dbReference type="Proteomes" id="UP000650081"/>
    </source>
</evidence>
<accession>A0A923T736</accession>
<dbReference type="EMBL" id="JACSIT010000052">
    <property type="protein sequence ID" value="MBC6993159.1"/>
    <property type="molecule type" value="Genomic_DNA"/>
</dbReference>
<dbReference type="PANTHER" id="PTHR32305">
    <property type="match status" value="1"/>
</dbReference>